<comment type="caution">
    <text evidence="2">The sequence shown here is derived from an EMBL/GenBank/DDBJ whole genome shotgun (WGS) entry which is preliminary data.</text>
</comment>
<proteinExistence type="predicted"/>
<feature type="domain" description="RelA/SpoT" evidence="1">
    <location>
        <begin position="51"/>
        <end position="185"/>
    </location>
</feature>
<keyword evidence="3" id="KW-1185">Reference proteome</keyword>
<dbReference type="Gene3D" id="3.30.460.10">
    <property type="entry name" value="Beta Polymerase, domain 2"/>
    <property type="match status" value="1"/>
</dbReference>
<dbReference type="Pfam" id="PF04607">
    <property type="entry name" value="RelA_SpoT"/>
    <property type="match status" value="1"/>
</dbReference>
<dbReference type="InterPro" id="IPR007685">
    <property type="entry name" value="RelA_SpoT"/>
</dbReference>
<dbReference type="InterPro" id="IPR043519">
    <property type="entry name" value="NT_sf"/>
</dbReference>
<evidence type="ECO:0000259" key="1">
    <source>
        <dbReference type="SMART" id="SM00954"/>
    </source>
</evidence>
<sequence length="450" mass="50850">MSNSSTSPDIAAQFIGRYRREFDFFEQAGRIVAQQLETQLESSGIRAMVTFRAKNPKRLEAKVRQRDAKKKYASVDDIFADIVDLAGVRVALYFPAERLEVDKIIRDRFAVAEERLFEGSENPAYKKRFSGYWATHYRLQLREAALTDANMRFAEAKVEVQVASVLMHAWSEVEHDLVYKPLQGTLSEDELAILDELNGMVLAGEIALERLQRAAEARLAKQGASFENHYDLASFLIKYVRMKDGNELMEPVVGDVQVLFRFLQLLNISTAEELEPYLENLVPDSELRPVAEQIADQIIASDPERYNAYAIARNQILPADLTLHMVDANTIRHDAHSAIGYFLSQWICLEKFLRDLASVRGVEKTKRGIMPPSVHVAEALGVFTDEQLRFIHYMRRVRNNLVHGVEVPEPKFVMSMAQELAAILNNLLLNDNADVRQAAQRALGGVAAAA</sequence>
<dbReference type="RefSeq" id="WP_316852019.1">
    <property type="nucleotide sequence ID" value="NZ_CATZAR010000001.1"/>
</dbReference>
<reference evidence="2 3" key="1">
    <citation type="submission" date="2023-07" db="EMBL/GenBank/DDBJ databases">
        <authorList>
            <person name="Peeters C."/>
        </authorList>
    </citation>
    <scope>NUCLEOTIDE SEQUENCE [LARGE SCALE GENOMIC DNA]</scope>
    <source>
        <strain evidence="2 3">LMG 18095</strain>
    </source>
</reference>
<protein>
    <recommendedName>
        <fullName evidence="1">RelA/SpoT domain-containing protein</fullName>
    </recommendedName>
</protein>
<dbReference type="InterPro" id="IPR021133">
    <property type="entry name" value="HEAT_type_2"/>
</dbReference>
<organism evidence="2 3">
    <name type="scientific">Ralstonia thomasii</name>
    <dbReference type="NCBI Taxonomy" id="3058596"/>
    <lineage>
        <taxon>Bacteria</taxon>
        <taxon>Pseudomonadati</taxon>
        <taxon>Pseudomonadota</taxon>
        <taxon>Betaproteobacteria</taxon>
        <taxon>Burkholderiales</taxon>
        <taxon>Burkholderiaceae</taxon>
        <taxon>Ralstonia</taxon>
    </lineage>
</organism>
<dbReference type="PANTHER" id="PTHR41773">
    <property type="entry name" value="GTP PYROPHOSPHATASE-RELATED"/>
    <property type="match status" value="1"/>
</dbReference>
<dbReference type="SUPFAM" id="SSF81301">
    <property type="entry name" value="Nucleotidyltransferase"/>
    <property type="match status" value="1"/>
</dbReference>
<dbReference type="EMBL" id="CATZAR010000001">
    <property type="protein sequence ID" value="CAJ0775104.1"/>
    <property type="molecule type" value="Genomic_DNA"/>
</dbReference>
<dbReference type="PANTHER" id="PTHR41773:SF1">
    <property type="entry name" value="RELA_SPOT DOMAIN-CONTAINING PROTEIN"/>
    <property type="match status" value="1"/>
</dbReference>
<gene>
    <name evidence="2" type="ORF">LMG18095_00004</name>
</gene>
<dbReference type="PROSITE" id="PS50077">
    <property type="entry name" value="HEAT_REPEAT"/>
    <property type="match status" value="1"/>
</dbReference>
<dbReference type="SMART" id="SM00954">
    <property type="entry name" value="RelA_SpoT"/>
    <property type="match status" value="1"/>
</dbReference>
<evidence type="ECO:0000313" key="2">
    <source>
        <dbReference type="EMBL" id="CAJ0775104.1"/>
    </source>
</evidence>
<dbReference type="CDD" id="cd05399">
    <property type="entry name" value="NT_Rel-Spo_like"/>
    <property type="match status" value="1"/>
</dbReference>
<evidence type="ECO:0000313" key="3">
    <source>
        <dbReference type="Proteomes" id="UP001189773"/>
    </source>
</evidence>
<accession>A0ABM9IX12</accession>
<name>A0ABM9IX12_9RALS</name>
<dbReference type="Proteomes" id="UP001189773">
    <property type="component" value="Unassembled WGS sequence"/>
</dbReference>